<proteinExistence type="predicted"/>
<feature type="transmembrane region" description="Helical" evidence="1">
    <location>
        <begin position="12"/>
        <end position="37"/>
    </location>
</feature>
<keyword evidence="1" id="KW-0472">Membrane</keyword>
<accession>A0ABT7UH49</accession>
<comment type="caution">
    <text evidence="2">The sequence shown here is derived from an EMBL/GenBank/DDBJ whole genome shotgun (WGS) entry which is preliminary data.</text>
</comment>
<dbReference type="RefSeq" id="WP_289527392.1">
    <property type="nucleotide sequence ID" value="NZ_JAUDCK010000008.1"/>
</dbReference>
<evidence type="ECO:0008006" key="4">
    <source>
        <dbReference type="Google" id="ProtNLM"/>
    </source>
</evidence>
<keyword evidence="1" id="KW-1133">Transmembrane helix</keyword>
<keyword evidence="1" id="KW-0812">Transmembrane</keyword>
<sequence>MNKKVKQVNYKALLFGALIGGISGLYLYNINLISYIFHRQKYMISNFA</sequence>
<evidence type="ECO:0000313" key="2">
    <source>
        <dbReference type="EMBL" id="MDM8195453.1"/>
    </source>
</evidence>
<gene>
    <name evidence="2" type="ORF">QUV98_03860</name>
</gene>
<evidence type="ECO:0000313" key="3">
    <source>
        <dbReference type="Proteomes" id="UP001529275"/>
    </source>
</evidence>
<protein>
    <recommendedName>
        <fullName evidence="4">Conjugal transfer protein</fullName>
    </recommendedName>
</protein>
<evidence type="ECO:0000256" key="1">
    <source>
        <dbReference type="SAM" id="Phobius"/>
    </source>
</evidence>
<name>A0ABT7UH49_9FIRM</name>
<dbReference type="EMBL" id="JAUDCK010000008">
    <property type="protein sequence ID" value="MDM8195453.1"/>
    <property type="molecule type" value="Genomic_DNA"/>
</dbReference>
<organism evidence="2 3">
    <name type="scientific">Massilimicrobiota timonensis</name>
    <dbReference type="NCBI Taxonomy" id="1776392"/>
    <lineage>
        <taxon>Bacteria</taxon>
        <taxon>Bacillati</taxon>
        <taxon>Bacillota</taxon>
        <taxon>Erysipelotrichia</taxon>
        <taxon>Erysipelotrichales</taxon>
        <taxon>Erysipelotrichaceae</taxon>
        <taxon>Massilimicrobiota</taxon>
    </lineage>
</organism>
<keyword evidence="3" id="KW-1185">Reference proteome</keyword>
<reference evidence="3" key="1">
    <citation type="submission" date="2023-06" db="EMBL/GenBank/DDBJ databases">
        <title>Identification and characterization of horizontal gene transfer across gut microbiota members of farm animals based on homology search.</title>
        <authorList>
            <person name="Zeman M."/>
            <person name="Kubasova T."/>
            <person name="Jahodarova E."/>
            <person name="Nykrynova M."/>
            <person name="Rychlik I."/>
        </authorList>
    </citation>
    <scope>NUCLEOTIDE SEQUENCE [LARGE SCALE GENOMIC DNA]</scope>
    <source>
        <strain evidence="3">ET341</strain>
    </source>
</reference>
<dbReference type="Proteomes" id="UP001529275">
    <property type="component" value="Unassembled WGS sequence"/>
</dbReference>